<evidence type="ECO:0000313" key="2">
    <source>
        <dbReference type="Proteomes" id="UP000070186"/>
    </source>
</evidence>
<keyword evidence="2" id="KW-1185">Reference proteome</keyword>
<organism evidence="1 2">
    <name type="scientific">Dechloromonas denitrificans</name>
    <dbReference type="NCBI Taxonomy" id="281362"/>
    <lineage>
        <taxon>Bacteria</taxon>
        <taxon>Pseudomonadati</taxon>
        <taxon>Pseudomonadota</taxon>
        <taxon>Betaproteobacteria</taxon>
        <taxon>Rhodocyclales</taxon>
        <taxon>Azonexaceae</taxon>
        <taxon>Dechloromonas</taxon>
    </lineage>
</organism>
<proteinExistence type="predicted"/>
<dbReference type="Proteomes" id="UP000070186">
    <property type="component" value="Unassembled WGS sequence"/>
</dbReference>
<evidence type="ECO:0000313" key="1">
    <source>
        <dbReference type="EMBL" id="KXB31674.1"/>
    </source>
</evidence>
<name>A0A133XL63_9RHOO</name>
<comment type="caution">
    <text evidence="1">The sequence shown here is derived from an EMBL/GenBank/DDBJ whole genome shotgun (WGS) entry which is preliminary data.</text>
</comment>
<accession>A0A133XL63</accession>
<dbReference type="AlphaFoldDB" id="A0A133XL63"/>
<dbReference type="EMBL" id="LODL01000010">
    <property type="protein sequence ID" value="KXB31674.1"/>
    <property type="molecule type" value="Genomic_DNA"/>
</dbReference>
<protein>
    <submittedName>
        <fullName evidence="1">Uncharacterized protein</fullName>
    </submittedName>
</protein>
<gene>
    <name evidence="1" type="ORF">AT959_04750</name>
</gene>
<sequence length="70" mass="7650">MLVLAAAIAGCALFPSSRWEKKGASEADYKFDETQCKAKTYAGNDGAVTNATVRRMHACLQERGWSRVPN</sequence>
<reference evidence="1 2" key="1">
    <citation type="submission" date="2015-12" db="EMBL/GenBank/DDBJ databases">
        <title>Nitrous oxide reduction kinetics distinguish bacteria harboring typical versus atypical NosZ.</title>
        <authorList>
            <person name="Yoon S."/>
            <person name="Nissen S."/>
            <person name="Park D."/>
            <person name="Sanford R.A."/>
            <person name="Loeffler F.E."/>
        </authorList>
    </citation>
    <scope>NUCLEOTIDE SEQUENCE [LARGE SCALE GENOMIC DNA]</scope>
    <source>
        <strain evidence="1 2">ATCC BAA-841</strain>
    </source>
</reference>
<dbReference type="STRING" id="281362.AT959_04750"/>